<dbReference type="InterPro" id="IPR011335">
    <property type="entry name" value="Restrct_endonuc-II-like"/>
</dbReference>
<evidence type="ECO:0000256" key="1">
    <source>
        <dbReference type="ARBA" id="ARBA00006738"/>
    </source>
</evidence>
<protein>
    <recommendedName>
        <fullName evidence="2">UPF0102 protein ANI01nite_03510</fullName>
    </recommendedName>
</protein>
<comment type="similarity">
    <text evidence="1 2">Belongs to the UPF0102 family.</text>
</comment>
<dbReference type="InterPro" id="IPR003509">
    <property type="entry name" value="UPF0102_YraN-like"/>
</dbReference>
<dbReference type="CDD" id="cd20736">
    <property type="entry name" value="PoNe_Nuclease"/>
    <property type="match status" value="1"/>
</dbReference>
<sequence length="120" mass="13469">MQTEKQRLGADGERAAAAFLAGQHYEILDRNWRCPAGELDLVARAGNGQIVAVEVKTRSSQRFGSGFDAITPAKFRRLNKLLLFWARTHRLFLPEVRVDVVEVYATATGFDCNLHENVHS</sequence>
<dbReference type="PANTHER" id="PTHR34039">
    <property type="entry name" value="UPF0102 PROTEIN YRAN"/>
    <property type="match status" value="1"/>
</dbReference>
<dbReference type="HAMAP" id="MF_00048">
    <property type="entry name" value="UPF0102"/>
    <property type="match status" value="1"/>
</dbReference>
<gene>
    <name evidence="3" type="ORF">ANI01nite_03510</name>
</gene>
<proteinExistence type="inferred from homology"/>
<organism evidence="3 4">
    <name type="scientific">Glutamicibacter nicotianae</name>
    <name type="common">Arthrobacter nicotianae</name>
    <dbReference type="NCBI Taxonomy" id="37929"/>
    <lineage>
        <taxon>Bacteria</taxon>
        <taxon>Bacillati</taxon>
        <taxon>Actinomycetota</taxon>
        <taxon>Actinomycetes</taxon>
        <taxon>Micrococcales</taxon>
        <taxon>Micrococcaceae</taxon>
        <taxon>Glutamicibacter</taxon>
    </lineage>
</organism>
<evidence type="ECO:0000313" key="4">
    <source>
        <dbReference type="Proteomes" id="UP000316242"/>
    </source>
</evidence>
<dbReference type="PANTHER" id="PTHR34039:SF1">
    <property type="entry name" value="UPF0102 PROTEIN YRAN"/>
    <property type="match status" value="1"/>
</dbReference>
<reference evidence="3 4" key="1">
    <citation type="submission" date="2019-06" db="EMBL/GenBank/DDBJ databases">
        <title>Whole genome shotgun sequence of Glutamicibacter nicotianae NBRC 14234.</title>
        <authorList>
            <person name="Hosoyama A."/>
            <person name="Uohara A."/>
            <person name="Ohji S."/>
            <person name="Ichikawa N."/>
        </authorList>
    </citation>
    <scope>NUCLEOTIDE SEQUENCE [LARGE SCALE GENOMIC DNA]</scope>
    <source>
        <strain evidence="3 4">NBRC 14234</strain>
    </source>
</reference>
<keyword evidence="4" id="KW-1185">Reference proteome</keyword>
<comment type="caution">
    <text evidence="3">The sequence shown here is derived from an EMBL/GenBank/DDBJ whole genome shotgun (WGS) entry which is preliminary data.</text>
</comment>
<dbReference type="SUPFAM" id="SSF52980">
    <property type="entry name" value="Restriction endonuclease-like"/>
    <property type="match status" value="1"/>
</dbReference>
<dbReference type="Gene3D" id="3.40.1350.10">
    <property type="match status" value="1"/>
</dbReference>
<dbReference type="Pfam" id="PF02021">
    <property type="entry name" value="UPF0102"/>
    <property type="match status" value="1"/>
</dbReference>
<dbReference type="Proteomes" id="UP000316242">
    <property type="component" value="Unassembled WGS sequence"/>
</dbReference>
<dbReference type="NCBIfam" id="NF009154">
    <property type="entry name" value="PRK12497.3-3"/>
    <property type="match status" value="1"/>
</dbReference>
<evidence type="ECO:0000256" key="2">
    <source>
        <dbReference type="HAMAP-Rule" id="MF_00048"/>
    </source>
</evidence>
<dbReference type="RefSeq" id="WP_141355509.1">
    <property type="nucleotide sequence ID" value="NZ_BAAAWM010000001.1"/>
</dbReference>
<name>A0ABQ0RH42_GLUNI</name>
<accession>A0ABQ0RH42</accession>
<dbReference type="EMBL" id="BJNE01000001">
    <property type="protein sequence ID" value="GEC11148.1"/>
    <property type="molecule type" value="Genomic_DNA"/>
</dbReference>
<dbReference type="InterPro" id="IPR011856">
    <property type="entry name" value="tRNA_endonuc-like_dom_sf"/>
</dbReference>
<evidence type="ECO:0000313" key="3">
    <source>
        <dbReference type="EMBL" id="GEC11148.1"/>
    </source>
</evidence>